<keyword evidence="7" id="KW-1185">Reference proteome</keyword>
<keyword evidence="2 5" id="KW-0732">Signal</keyword>
<evidence type="ECO:0000313" key="7">
    <source>
        <dbReference type="Proteomes" id="UP000297459"/>
    </source>
</evidence>
<evidence type="ECO:0000256" key="4">
    <source>
        <dbReference type="SAM" id="MobiDB-lite"/>
    </source>
</evidence>
<dbReference type="GO" id="GO:0007155">
    <property type="term" value="P:cell adhesion"/>
    <property type="evidence" value="ECO:0007669"/>
    <property type="project" value="InterPro"/>
</dbReference>
<accession>A0A4Z1BKH5</accession>
<dbReference type="SUPFAM" id="SSF53807">
    <property type="entry name" value="Helical backbone' metal receptor"/>
    <property type="match status" value="1"/>
</dbReference>
<dbReference type="AlphaFoldDB" id="A0A4Z1BKH5"/>
<dbReference type="InterPro" id="IPR006128">
    <property type="entry name" value="Lipoprotein_PsaA-like"/>
</dbReference>
<name>A0A4Z1BKH5_9STAP</name>
<evidence type="ECO:0000256" key="5">
    <source>
        <dbReference type="SAM" id="SignalP"/>
    </source>
</evidence>
<protein>
    <submittedName>
        <fullName evidence="6">ABC transporter substrate-binding protein</fullName>
    </submittedName>
</protein>
<feature type="chain" id="PRO_5021441806" evidence="5">
    <location>
        <begin position="20"/>
        <end position="327"/>
    </location>
</feature>
<comment type="similarity">
    <text evidence="3">Belongs to the bacterial solute-binding protein 9 family.</text>
</comment>
<dbReference type="Gene3D" id="3.40.50.1980">
    <property type="entry name" value="Nitrogenase molybdenum iron protein domain"/>
    <property type="match status" value="2"/>
</dbReference>
<dbReference type="EMBL" id="SRPJ01000005">
    <property type="protein sequence ID" value="TGN26230.1"/>
    <property type="molecule type" value="Genomic_DNA"/>
</dbReference>
<feature type="signal peptide" evidence="5">
    <location>
        <begin position="1"/>
        <end position="19"/>
    </location>
</feature>
<evidence type="ECO:0000313" key="6">
    <source>
        <dbReference type="EMBL" id="TGN26230.1"/>
    </source>
</evidence>
<comment type="caution">
    <text evidence="6">The sequence shown here is derived from an EMBL/GenBank/DDBJ whole genome shotgun (WGS) entry which is preliminary data.</text>
</comment>
<dbReference type="RefSeq" id="WP_126564914.1">
    <property type="nucleotide sequence ID" value="NZ_BMCY01000008.1"/>
</dbReference>
<dbReference type="Proteomes" id="UP000297459">
    <property type="component" value="Unassembled WGS sequence"/>
</dbReference>
<dbReference type="PRINTS" id="PR00691">
    <property type="entry name" value="ADHESINB"/>
</dbReference>
<dbReference type="GO" id="GO:0046872">
    <property type="term" value="F:metal ion binding"/>
    <property type="evidence" value="ECO:0007669"/>
    <property type="project" value="InterPro"/>
</dbReference>
<organism evidence="6 7">
    <name type="scientific">Staphylococcus pragensis</name>
    <dbReference type="NCBI Taxonomy" id="1611836"/>
    <lineage>
        <taxon>Bacteria</taxon>
        <taxon>Bacillati</taxon>
        <taxon>Bacillota</taxon>
        <taxon>Bacilli</taxon>
        <taxon>Bacillales</taxon>
        <taxon>Staphylococcaceae</taxon>
        <taxon>Staphylococcus</taxon>
    </lineage>
</organism>
<dbReference type="PRINTS" id="PR00690">
    <property type="entry name" value="ADHESNFAMILY"/>
</dbReference>
<evidence type="ECO:0000256" key="3">
    <source>
        <dbReference type="RuleBase" id="RU003512"/>
    </source>
</evidence>
<evidence type="ECO:0000256" key="2">
    <source>
        <dbReference type="ARBA" id="ARBA00022729"/>
    </source>
</evidence>
<keyword evidence="1 3" id="KW-0813">Transport</keyword>
<reference evidence="6 7" key="1">
    <citation type="submission" date="2019-04" db="EMBL/GenBank/DDBJ databases">
        <title>Genomic characterization of Staphylococcus petrasii strains.</title>
        <authorList>
            <person name="Vrbovska V."/>
            <person name="Kovarovic V."/>
            <person name="Maslanova I."/>
            <person name="Indrakova A."/>
            <person name="Petras P."/>
            <person name="Sedo O."/>
            <person name="Svec P."/>
            <person name="Fisarova L."/>
            <person name="Sedlacek I."/>
            <person name="Doskar J."/>
            <person name="Pantucek R."/>
        </authorList>
    </citation>
    <scope>NUCLEOTIDE SEQUENCE [LARGE SCALE GENOMIC DNA]</scope>
    <source>
        <strain evidence="6 7">CCM 8529</strain>
    </source>
</reference>
<dbReference type="PROSITE" id="PS51257">
    <property type="entry name" value="PROKAR_LIPOPROTEIN"/>
    <property type="match status" value="1"/>
</dbReference>
<proteinExistence type="inferred from homology"/>
<sequence length="327" mass="37426">MFKKSIILLFVTVLTLSLAACGKGDSEKSSDHKGKLEVKTTVYPLKSFAQQIGGKYVDVESVYPNGVDPHTYDPSQKQMVDIGKSDLFVYTGDNLDPVAKKIAKAINDKDKTLSLEASLDKNSDLLKGEEHEHEHEHGEEHDHGEDHEHHHHGKYDPHIWLDPVISQKFAKEIKDELVKKDSEHKDYYEDNYKKLVKDLKGIDKDMKQAVKGNESKTVYISHDSIGYLVDRYNFKQEGIQNMNAEEPSQKDLTNIVKQIKEDKVKYILAEENVSNKVAETVRKETNAETIKFYNMGSHTKQQDDDKNTYQSFMKENVKAIEKALKNE</sequence>
<gene>
    <name evidence="6" type="ORF">E2558_09510</name>
</gene>
<dbReference type="GO" id="GO:0030001">
    <property type="term" value="P:metal ion transport"/>
    <property type="evidence" value="ECO:0007669"/>
    <property type="project" value="InterPro"/>
</dbReference>
<dbReference type="PANTHER" id="PTHR42953:SF8">
    <property type="entry name" value="ZINT DOMAIN-CONTAINING PROTEIN"/>
    <property type="match status" value="1"/>
</dbReference>
<dbReference type="PANTHER" id="PTHR42953">
    <property type="entry name" value="HIGH-AFFINITY ZINC UPTAKE SYSTEM PROTEIN ZNUA-RELATED"/>
    <property type="match status" value="1"/>
</dbReference>
<dbReference type="InterPro" id="IPR006127">
    <property type="entry name" value="ZnuA-like"/>
</dbReference>
<dbReference type="InterPro" id="IPR050492">
    <property type="entry name" value="Bact_metal-bind_prot9"/>
</dbReference>
<dbReference type="Pfam" id="PF01297">
    <property type="entry name" value="ZnuA"/>
    <property type="match status" value="1"/>
</dbReference>
<dbReference type="InterPro" id="IPR006129">
    <property type="entry name" value="AdhesinB"/>
</dbReference>
<evidence type="ECO:0000256" key="1">
    <source>
        <dbReference type="ARBA" id="ARBA00022448"/>
    </source>
</evidence>
<feature type="region of interest" description="Disordered" evidence="4">
    <location>
        <begin position="127"/>
        <end position="157"/>
    </location>
</feature>